<evidence type="ECO:0000256" key="3">
    <source>
        <dbReference type="ARBA" id="ARBA00022741"/>
    </source>
</evidence>
<feature type="domain" description="ABC transporter" evidence="5">
    <location>
        <begin position="73"/>
        <end position="305"/>
    </location>
</feature>
<dbReference type="InterPro" id="IPR003439">
    <property type="entry name" value="ABC_transporter-like_ATP-bd"/>
</dbReference>
<dbReference type="FunFam" id="3.40.50.300:FF:000134">
    <property type="entry name" value="Iron-enterobactin ABC transporter ATP-binding protein"/>
    <property type="match status" value="1"/>
</dbReference>
<evidence type="ECO:0000313" key="6">
    <source>
        <dbReference type="EMBL" id="KAK2146772.1"/>
    </source>
</evidence>
<organism evidence="6 7">
    <name type="scientific">Paralvinella palmiformis</name>
    <dbReference type="NCBI Taxonomy" id="53620"/>
    <lineage>
        <taxon>Eukaryota</taxon>
        <taxon>Metazoa</taxon>
        <taxon>Spiralia</taxon>
        <taxon>Lophotrochozoa</taxon>
        <taxon>Annelida</taxon>
        <taxon>Polychaeta</taxon>
        <taxon>Sedentaria</taxon>
        <taxon>Canalipalpata</taxon>
        <taxon>Terebellida</taxon>
        <taxon>Terebelliformia</taxon>
        <taxon>Alvinellidae</taxon>
        <taxon>Paralvinella</taxon>
    </lineage>
</organism>
<dbReference type="EMBL" id="JAODUP010000583">
    <property type="protein sequence ID" value="KAK2146772.1"/>
    <property type="molecule type" value="Genomic_DNA"/>
</dbReference>
<dbReference type="Pfam" id="PF00005">
    <property type="entry name" value="ABC_tran"/>
    <property type="match status" value="1"/>
</dbReference>
<keyword evidence="7" id="KW-1185">Reference proteome</keyword>
<accession>A0AAD9J538</accession>
<dbReference type="InterPro" id="IPR003593">
    <property type="entry name" value="AAA+_ATPase"/>
</dbReference>
<gene>
    <name evidence="6" type="ORF">LSH36_583g01281</name>
</gene>
<dbReference type="AlphaFoldDB" id="A0AAD9J538"/>
<evidence type="ECO:0000256" key="4">
    <source>
        <dbReference type="ARBA" id="ARBA00022840"/>
    </source>
</evidence>
<reference evidence="6" key="1">
    <citation type="journal article" date="2023" name="Mol. Biol. Evol.">
        <title>Third-Generation Sequencing Reveals the Adaptive Role of the Epigenome in Three Deep-Sea Polychaetes.</title>
        <authorList>
            <person name="Perez M."/>
            <person name="Aroh O."/>
            <person name="Sun Y."/>
            <person name="Lan Y."/>
            <person name="Juniper S.K."/>
            <person name="Young C.R."/>
            <person name="Angers B."/>
            <person name="Qian P.Y."/>
        </authorList>
    </citation>
    <scope>NUCLEOTIDE SEQUENCE</scope>
    <source>
        <strain evidence="6">P08H-3</strain>
    </source>
</reference>
<evidence type="ECO:0000259" key="5">
    <source>
        <dbReference type="PROSITE" id="PS50893"/>
    </source>
</evidence>
<dbReference type="Gene3D" id="3.40.50.300">
    <property type="entry name" value="P-loop containing nucleotide triphosphate hydrolases"/>
    <property type="match status" value="1"/>
</dbReference>
<evidence type="ECO:0000313" key="7">
    <source>
        <dbReference type="Proteomes" id="UP001208570"/>
    </source>
</evidence>
<dbReference type="GO" id="GO:0016887">
    <property type="term" value="F:ATP hydrolysis activity"/>
    <property type="evidence" value="ECO:0007669"/>
    <property type="project" value="InterPro"/>
</dbReference>
<dbReference type="CDD" id="cd03235">
    <property type="entry name" value="ABC_Metallic_Cations"/>
    <property type="match status" value="1"/>
</dbReference>
<dbReference type="Proteomes" id="UP001208570">
    <property type="component" value="Unassembled WGS sequence"/>
</dbReference>
<dbReference type="InterPro" id="IPR017871">
    <property type="entry name" value="ABC_transporter-like_CS"/>
</dbReference>
<keyword evidence="3" id="KW-0547">Nucleotide-binding</keyword>
<dbReference type="SMART" id="SM00382">
    <property type="entry name" value="AAA"/>
    <property type="match status" value="1"/>
</dbReference>
<dbReference type="InterPro" id="IPR027417">
    <property type="entry name" value="P-loop_NTPase"/>
</dbReference>
<dbReference type="GO" id="GO:0005524">
    <property type="term" value="F:ATP binding"/>
    <property type="evidence" value="ECO:0007669"/>
    <property type="project" value="UniProtKB-KW"/>
</dbReference>
<name>A0AAD9J538_9ANNE</name>
<keyword evidence="2" id="KW-0813">Transport</keyword>
<comment type="similarity">
    <text evidence="1">Belongs to the ABC transporter superfamily.</text>
</comment>
<sequence length="315" mass="35556">GQLGPAIEKLKEEGHSVFSVESILKKEELLSGNTTLHFDPHIWMDVSLWRNGSFIWIPRNAGRDNKKMNTSPLSIKNLTVHYDNKIALWDIHYEAPEASLIGILGPNGAGKTTLIKAILGIIRATSGSITIFDRPLQRTHHMLSYVPQRGTVDWDYPITALELVCMGLYRSIGWFRRVQKKHWEKAYHALEQVGMQSFAHRQIGALSGGQQQRIFIARALVQDASIYFMDEPFAGVDAKTEASILILLRTLKKEKKTIFVVHHDLSSATKTFDHIILLNTTIIANGTVKKTMTPEYLKRTFGSSTTLYEEETALQ</sequence>
<dbReference type="PANTHER" id="PTHR42734:SF5">
    <property type="entry name" value="IRON TRANSPORT SYSTEM ATP-BINDING PROTEIN HI_0361-RELATED"/>
    <property type="match status" value="1"/>
</dbReference>
<evidence type="ECO:0000256" key="2">
    <source>
        <dbReference type="ARBA" id="ARBA00022448"/>
    </source>
</evidence>
<protein>
    <recommendedName>
        <fullName evidence="5">ABC transporter domain-containing protein</fullName>
    </recommendedName>
</protein>
<proteinExistence type="inferred from homology"/>
<comment type="caution">
    <text evidence="6">The sequence shown here is derived from an EMBL/GenBank/DDBJ whole genome shotgun (WGS) entry which is preliminary data.</text>
</comment>
<evidence type="ECO:0000256" key="1">
    <source>
        <dbReference type="ARBA" id="ARBA00005417"/>
    </source>
</evidence>
<feature type="non-terminal residue" evidence="6">
    <location>
        <position position="1"/>
    </location>
</feature>
<dbReference type="SUPFAM" id="SSF52540">
    <property type="entry name" value="P-loop containing nucleoside triphosphate hydrolases"/>
    <property type="match status" value="1"/>
</dbReference>
<dbReference type="InterPro" id="IPR050153">
    <property type="entry name" value="Metal_Ion_Import_ABC"/>
</dbReference>
<dbReference type="PROSITE" id="PS50893">
    <property type="entry name" value="ABC_TRANSPORTER_2"/>
    <property type="match status" value="1"/>
</dbReference>
<keyword evidence="4" id="KW-0067">ATP-binding</keyword>
<dbReference type="PANTHER" id="PTHR42734">
    <property type="entry name" value="METAL TRANSPORT SYSTEM ATP-BINDING PROTEIN TM_0124-RELATED"/>
    <property type="match status" value="1"/>
</dbReference>
<dbReference type="PROSITE" id="PS00211">
    <property type="entry name" value="ABC_TRANSPORTER_1"/>
    <property type="match status" value="1"/>
</dbReference>